<comment type="caution">
    <text evidence="2">The sequence shown here is derived from an EMBL/GenBank/DDBJ whole genome shotgun (WGS) entry which is preliminary data.</text>
</comment>
<sequence length="126" mass="13722">MDQVTSILTSELTGLGKNDGKQATVLIMSLYKVQATQYQRSIQQHVDGGVFPPDRVKAKTLDKAQGDEADFAFVDHTAVSHPGFNTEPFRGTLAITRARGFTILLQNRGLFVGCWATPKITPSGID</sequence>
<gene>
    <name evidence="2" type="ORF">CEP54_004287</name>
</gene>
<protein>
    <recommendedName>
        <fullName evidence="1">DNA2/NAM7 helicase-like C-terminal domain-containing protein</fullName>
    </recommendedName>
</protein>
<keyword evidence="3" id="KW-1185">Reference proteome</keyword>
<evidence type="ECO:0000259" key="1">
    <source>
        <dbReference type="Pfam" id="PF13087"/>
    </source>
</evidence>
<proteinExistence type="predicted"/>
<dbReference type="Proteomes" id="UP000288168">
    <property type="component" value="Unassembled WGS sequence"/>
</dbReference>
<dbReference type="STRING" id="1325734.A0A428QJW6"/>
<dbReference type="InterPro" id="IPR027417">
    <property type="entry name" value="P-loop_NTPase"/>
</dbReference>
<dbReference type="Pfam" id="PF13087">
    <property type="entry name" value="AAA_12"/>
    <property type="match status" value="1"/>
</dbReference>
<feature type="domain" description="DNA2/NAM7 helicase-like C-terminal" evidence="1">
    <location>
        <begin position="13"/>
        <end position="105"/>
    </location>
</feature>
<organism evidence="2 3">
    <name type="scientific">Fusarium duplospermum</name>
    <dbReference type="NCBI Taxonomy" id="1325734"/>
    <lineage>
        <taxon>Eukaryota</taxon>
        <taxon>Fungi</taxon>
        <taxon>Dikarya</taxon>
        <taxon>Ascomycota</taxon>
        <taxon>Pezizomycotina</taxon>
        <taxon>Sordariomycetes</taxon>
        <taxon>Hypocreomycetidae</taxon>
        <taxon>Hypocreales</taxon>
        <taxon>Nectriaceae</taxon>
        <taxon>Fusarium</taxon>
        <taxon>Fusarium solani species complex</taxon>
    </lineage>
</organism>
<dbReference type="EMBL" id="NKCI01000029">
    <property type="protein sequence ID" value="RSL65418.1"/>
    <property type="molecule type" value="Genomic_DNA"/>
</dbReference>
<evidence type="ECO:0000313" key="3">
    <source>
        <dbReference type="Proteomes" id="UP000288168"/>
    </source>
</evidence>
<evidence type="ECO:0000313" key="2">
    <source>
        <dbReference type="EMBL" id="RSL65418.1"/>
    </source>
</evidence>
<reference evidence="2 3" key="1">
    <citation type="submission" date="2017-06" db="EMBL/GenBank/DDBJ databases">
        <title>Comparative genomic analysis of Ambrosia Fusariam Clade fungi.</title>
        <authorList>
            <person name="Stajich J.E."/>
            <person name="Carrillo J."/>
            <person name="Kijimoto T."/>
            <person name="Eskalen A."/>
            <person name="O'Donnell K."/>
            <person name="Kasson M."/>
        </authorList>
    </citation>
    <scope>NUCLEOTIDE SEQUENCE [LARGE SCALE GENOMIC DNA]</scope>
    <source>
        <strain evidence="2 3">NRRL62584</strain>
    </source>
</reference>
<accession>A0A428QJW6</accession>
<dbReference type="OrthoDB" id="5101705at2759"/>
<dbReference type="Gene3D" id="3.40.50.300">
    <property type="entry name" value="P-loop containing nucleotide triphosphate hydrolases"/>
    <property type="match status" value="1"/>
</dbReference>
<dbReference type="AlphaFoldDB" id="A0A428QJW6"/>
<dbReference type="InterPro" id="IPR041679">
    <property type="entry name" value="DNA2/NAM7-like_C"/>
</dbReference>
<name>A0A428QJW6_9HYPO</name>